<feature type="region of interest" description="Disordered" evidence="4">
    <location>
        <begin position="837"/>
        <end position="977"/>
    </location>
</feature>
<feature type="compositionally biased region" description="Polar residues" evidence="4">
    <location>
        <begin position="853"/>
        <end position="865"/>
    </location>
</feature>
<feature type="repeat" description="ANK" evidence="3">
    <location>
        <begin position="1363"/>
        <end position="1395"/>
    </location>
</feature>
<evidence type="ECO:0000313" key="10">
    <source>
        <dbReference type="Proteomes" id="UP000215453"/>
    </source>
</evidence>
<feature type="region of interest" description="Disordered" evidence="4">
    <location>
        <begin position="425"/>
        <end position="451"/>
    </location>
</feature>
<dbReference type="Gene3D" id="1.25.40.20">
    <property type="entry name" value="Ankyrin repeat-containing domain"/>
    <property type="match status" value="1"/>
</dbReference>
<feature type="region of interest" description="Disordered" evidence="4">
    <location>
        <begin position="615"/>
        <end position="708"/>
    </location>
</feature>
<protein>
    <recommendedName>
        <fullName evidence="11">Dystroglycan-type cadherin-like domain-containing protein</fullName>
    </recommendedName>
</protein>
<feature type="chain" id="PRO_5012938526" description="Dystroglycan-type cadherin-like domain-containing protein" evidence="6">
    <location>
        <begin position="23"/>
        <end position="2089"/>
    </location>
</feature>
<evidence type="ECO:0000259" key="8">
    <source>
        <dbReference type="PROSITE" id="PS51704"/>
    </source>
</evidence>
<evidence type="ECO:0000259" key="7">
    <source>
        <dbReference type="PROSITE" id="PS51382"/>
    </source>
</evidence>
<keyword evidence="1" id="KW-0677">Repeat</keyword>
<dbReference type="InterPro" id="IPR017946">
    <property type="entry name" value="PLC-like_Pdiesterase_TIM-brl"/>
</dbReference>
<feature type="domain" description="SPX" evidence="7">
    <location>
        <begin position="1074"/>
        <end position="1238"/>
    </location>
</feature>
<accession>A0A1Y6LYI0</accession>
<dbReference type="Gene3D" id="3.20.20.190">
    <property type="entry name" value="Phosphatidylinositol (PI) phosphodiesterase"/>
    <property type="match status" value="1"/>
</dbReference>
<feature type="region of interest" description="Disordered" evidence="4">
    <location>
        <begin position="728"/>
        <end position="792"/>
    </location>
</feature>
<proteinExistence type="predicted"/>
<dbReference type="Pfam" id="PF25329">
    <property type="entry name" value="C2_GDE1"/>
    <property type="match status" value="1"/>
</dbReference>
<dbReference type="InterPro" id="IPR036770">
    <property type="entry name" value="Ankyrin_rpt-contain_sf"/>
</dbReference>
<dbReference type="InterPro" id="IPR051165">
    <property type="entry name" value="Multifunctional_ANK_Repeat"/>
</dbReference>
<feature type="compositionally biased region" description="Basic and acidic residues" evidence="4">
    <location>
        <begin position="874"/>
        <end position="884"/>
    </location>
</feature>
<feature type="compositionally biased region" description="Basic residues" evidence="4">
    <location>
        <begin position="653"/>
        <end position="665"/>
    </location>
</feature>
<keyword evidence="5" id="KW-0812">Transmembrane</keyword>
<dbReference type="CDD" id="cd14483">
    <property type="entry name" value="SPX_PHO81_NUC-2_like"/>
    <property type="match status" value="1"/>
</dbReference>
<feature type="compositionally biased region" description="Low complexity" evidence="4">
    <location>
        <begin position="957"/>
        <end position="969"/>
    </location>
</feature>
<dbReference type="InterPro" id="IPR030395">
    <property type="entry name" value="GP_PDE_dom"/>
</dbReference>
<feature type="compositionally biased region" description="Basic and acidic residues" evidence="4">
    <location>
        <begin position="632"/>
        <end position="641"/>
    </location>
</feature>
<feature type="repeat" description="ANK" evidence="3">
    <location>
        <begin position="1396"/>
        <end position="1422"/>
    </location>
</feature>
<sequence length="2089" mass="229456">MANHRARALFSALYALREVAHAIPAVAFPFNSQVPEVARVDKPYSFQLSESTFAPLTNDVVYTLVEQPAWLTFDGATRRLEGKPGQGDVGSENFVLVAMDTTGTTSMPGTLVVSKDPAPILAGDISDQIAASANLSSRNPAVVTLLPSTTFQFDFERASFIDIVQRELYYYATLADHTPLPSWLIFDPNQLTFSGTAPDLSAFPQSWVIDLIASDVEGFAGSSASFTIAIAKQQLAFVPEQQDVNIIPGEDIEITSLKDQLFRNDQQLSTVELEGARAELPSWLALNADTLAITGKTPMNVTQQNVTVSVVDKLGNSATATINLVAGNATFFEGEVGSIVARAGEHLSHQFADSLFTLKGVELSVTFPPSITWFQFDDRTRTLEGEVPTSAKPTEIKATLLAKSPGGEASETQTFTIEIKAARSTIPTSTQTSTTPTRTPSSTATAAAISSERSDRMAPGLIAVIVILCLLVAALLILAVWFCCRRRRRRQDIEHTPKKQNISRPMPSPDSNVIRGTAGVECNAYGSMASEDGDTIQARRNDSAPQIGALDLPSQSGERRSKFSNRFSKISIASSMGMGDEVIRADANIPEWGRPSAALSAPHDSFVPAAEMAQMSRHLSDGTPSKRASSRVYDRNRRSDALARTATGGMARHSSRRNARNRRTRSTLGLPTTAEGSSMASCSTRGTSMLSTQTTQASEFPRPPSASTPVNALLVLAAEKRRSMRNSTIRMVDQSEVNHSDSVNDPRSFDEKRRSYLRKRKSKSGQNHFFAHGSRQSSVNRRPNGRSSTLMSSMASMRCSQPMLETYSESSSLEPTNHEAKRFGQKVRAAFAPNFPRAMTRPTSRADDEQAAGNMSSSNFTTTSEDINDDDEWIKDLPKPRNERNFVLPGEASPTPPPAPQHGPSLHTAEGENTPPPWKARLAKRSSSPLASHVHTSIMDRSSPLGSRKGKKSPRTGGLSEPLSLLSGDSMHKTPKPKFARTNVQRPVSVEVDEVKRFSSMKAQQEQTTGGNVARPPLQLPLTCVGKRTSESGLHVTKYGCYFSSLCEFENFCRTTIASLYYGVTRDTDSTITRKFGKHIQKRQLDIPEYAASFVDYKALKKLIKKLSATPVLSALQKNGDGGAQQDSQTLLQANKATFFFRLERELEKVNIFYLQKEAELKLRLRTLLDKKKGLQSRGTTASKLSSSYVTLDEGFRLFSNDLDKLQQFVEVNQTAFSKILKKWDKTSKSRTKELYLSRAVDVQPCFNRDVISDLSDQATTGLLELQAWAEGEKIAYTPAVELQNRVQPVGQDDEIENQVIQAINAGNTTLVREWSARTAASEEAKERISRVFLNTANTAAQSAQDILYETNLVDFNYADPINERNCLHEAAVNGKISILNVALTRGANIRAPDVYGRIPLHYACMHGRAEMVKILIASASDTVDLKDLDNFTPLVHAIVHSRLESVQEMLKAGAIVDPTSSTDHIPLSLACQYGSVPIVEQILQCRPQIIPDAEGLFPQHLVARFGRDGKILVMLKEFGVDMDQPDKLYQWTPIFHAASEGHLHCLRQLLEFNVHAAAVDEKDLPAMYYAAWEGHLDCMQLLAQACAAANNAQRGTVPTINGPPALTGMTPAAAIPDLNDLDSEMIPDLSLPPPIIPLRRYGHNFLDTTKTFILLSFGDLGCDAIEFYGDTKYPAARLTISSKSSDLIPRNLPLPVQDDFKNISFQIENLEAFSIDFDIYPTFGSKVIARAAASSRVFTGKASSSGRWHLEMFDPRLRAIGRISFRYQVVTPFHGIPLEITHFATYWKATSQYDDHHSNLITGSSLSGDFMRLFVQVTRDGVPVLHNEWALPSSRNDLVSRLTYREFQAAGLEMGRGQGVLQNIVAAGIDREDLATTQRQVARSYVSLADTLALLPADLHLEIHVCYPSHAEEEKLQLGPTQNVNAVVDGVLKVVFDHARQLRESKDGPQRNFVFSSYNADICTALNWKQPNYPVLLCNELGVAPITNSQRRSSQNIVANCGRADMSIKEAVRIAQSNNFMGLICTSRLLELVPALVSSVKEAGLVLIADYSHDFVRTRPASVLGLPKGADGLLVSNAVLRFKDTIEQ</sequence>
<feature type="transmembrane region" description="Helical" evidence="5">
    <location>
        <begin position="460"/>
        <end position="484"/>
    </location>
</feature>
<feature type="compositionally biased region" description="Basic and acidic residues" evidence="4">
    <location>
        <begin position="736"/>
        <end position="754"/>
    </location>
</feature>
<evidence type="ECO:0000256" key="5">
    <source>
        <dbReference type="SAM" id="Phobius"/>
    </source>
</evidence>
<evidence type="ECO:0000256" key="1">
    <source>
        <dbReference type="ARBA" id="ARBA00022737"/>
    </source>
</evidence>
<dbReference type="GO" id="GO:0006629">
    <property type="term" value="P:lipid metabolic process"/>
    <property type="evidence" value="ECO:0007669"/>
    <property type="project" value="InterPro"/>
</dbReference>
<evidence type="ECO:0000313" key="9">
    <source>
        <dbReference type="EMBL" id="SMY29454.1"/>
    </source>
</evidence>
<dbReference type="InterPro" id="IPR004331">
    <property type="entry name" value="SPX_dom"/>
</dbReference>
<reference evidence="9 10" key="1">
    <citation type="submission" date="2016-10" db="EMBL/GenBank/DDBJ databases">
        <authorList>
            <person name="Varghese N."/>
        </authorList>
    </citation>
    <scope>NUCLEOTIDE SEQUENCE [LARGE SCALE GENOMIC DNA]</scope>
</reference>
<name>A0A1Y6LYI0_ZYMTR</name>
<feature type="region of interest" description="Disordered" evidence="4">
    <location>
        <begin position="544"/>
        <end position="563"/>
    </location>
</feature>
<dbReference type="Gene3D" id="2.60.40.10">
    <property type="entry name" value="Immunoglobulins"/>
    <property type="match status" value="4"/>
</dbReference>
<feature type="compositionally biased region" description="Polar residues" evidence="4">
    <location>
        <begin position="774"/>
        <end position="792"/>
    </location>
</feature>
<dbReference type="Pfam" id="PF12796">
    <property type="entry name" value="Ank_2"/>
    <property type="match status" value="2"/>
</dbReference>
<feature type="domain" description="GP-PDE" evidence="8">
    <location>
        <begin position="1781"/>
        <end position="2086"/>
    </location>
</feature>
<evidence type="ECO:0000256" key="3">
    <source>
        <dbReference type="PROSITE-ProRule" id="PRU00023"/>
    </source>
</evidence>
<dbReference type="InterPro" id="IPR013783">
    <property type="entry name" value="Ig-like_fold"/>
</dbReference>
<dbReference type="GO" id="GO:0005509">
    <property type="term" value="F:calcium ion binding"/>
    <property type="evidence" value="ECO:0007669"/>
    <property type="project" value="InterPro"/>
</dbReference>
<keyword evidence="5" id="KW-1133">Transmembrane helix</keyword>
<dbReference type="Pfam" id="PF05345">
    <property type="entry name" value="He_PIG"/>
    <property type="match status" value="3"/>
</dbReference>
<organism evidence="9 10">
    <name type="scientific">Zymoseptoria tritici ST99CH_1A5</name>
    <dbReference type="NCBI Taxonomy" id="1276529"/>
    <lineage>
        <taxon>Eukaryota</taxon>
        <taxon>Fungi</taxon>
        <taxon>Dikarya</taxon>
        <taxon>Ascomycota</taxon>
        <taxon>Pezizomycotina</taxon>
        <taxon>Dothideomycetes</taxon>
        <taxon>Dothideomycetidae</taxon>
        <taxon>Mycosphaerellales</taxon>
        <taxon>Mycosphaerellaceae</taxon>
        <taxon>Zymoseptoria</taxon>
    </lineage>
</organism>
<dbReference type="GO" id="GO:0016020">
    <property type="term" value="C:membrane"/>
    <property type="evidence" value="ECO:0007669"/>
    <property type="project" value="InterPro"/>
</dbReference>
<dbReference type="Proteomes" id="UP000215453">
    <property type="component" value="Chromosome 12"/>
</dbReference>
<dbReference type="PANTHER" id="PTHR24123">
    <property type="entry name" value="ANKYRIN REPEAT-CONTAINING"/>
    <property type="match status" value="1"/>
</dbReference>
<feature type="signal peptide" evidence="6">
    <location>
        <begin position="1"/>
        <end position="22"/>
    </location>
</feature>
<dbReference type="PANTHER" id="PTHR24123:SF33">
    <property type="entry name" value="PROTEIN HOS4"/>
    <property type="match status" value="1"/>
</dbReference>
<dbReference type="SMART" id="SM00736">
    <property type="entry name" value="CADG"/>
    <property type="match status" value="3"/>
</dbReference>
<dbReference type="SUPFAM" id="SSF48403">
    <property type="entry name" value="Ankyrin repeat"/>
    <property type="match status" value="1"/>
</dbReference>
<dbReference type="PROSITE" id="PS51382">
    <property type="entry name" value="SPX"/>
    <property type="match status" value="1"/>
</dbReference>
<keyword evidence="2 3" id="KW-0040">ANK repeat</keyword>
<gene>
    <name evidence="9" type="ORF">ZT1A5_G10902</name>
</gene>
<dbReference type="PROSITE" id="PS50088">
    <property type="entry name" value="ANK_REPEAT"/>
    <property type="match status" value="2"/>
</dbReference>
<dbReference type="PROSITE" id="PS50297">
    <property type="entry name" value="ANK_REP_REGION"/>
    <property type="match status" value="1"/>
</dbReference>
<dbReference type="Pfam" id="PF03105">
    <property type="entry name" value="SPX"/>
    <property type="match status" value="1"/>
</dbReference>
<keyword evidence="6" id="KW-0732">Signal</keyword>
<dbReference type="SUPFAM" id="SSF51695">
    <property type="entry name" value="PLC-like phosphodiesterases"/>
    <property type="match status" value="1"/>
</dbReference>
<feature type="region of interest" description="Disordered" evidence="4">
    <location>
        <begin position="495"/>
        <end position="515"/>
    </location>
</feature>
<dbReference type="InterPro" id="IPR006644">
    <property type="entry name" value="Cadg"/>
</dbReference>
<evidence type="ECO:0000256" key="2">
    <source>
        <dbReference type="ARBA" id="ARBA00023043"/>
    </source>
</evidence>
<dbReference type="InterPro" id="IPR002110">
    <property type="entry name" value="Ankyrin_rpt"/>
</dbReference>
<evidence type="ECO:0008006" key="11">
    <source>
        <dbReference type="Google" id="ProtNLM"/>
    </source>
</evidence>
<dbReference type="PROSITE" id="PS51704">
    <property type="entry name" value="GP_PDE"/>
    <property type="match status" value="1"/>
</dbReference>
<dbReference type="EMBL" id="LT882687">
    <property type="protein sequence ID" value="SMY29454.1"/>
    <property type="molecule type" value="Genomic_DNA"/>
</dbReference>
<dbReference type="SUPFAM" id="SSF49313">
    <property type="entry name" value="Cadherin-like"/>
    <property type="match status" value="4"/>
</dbReference>
<dbReference type="InterPro" id="IPR057506">
    <property type="entry name" value="C2_GPCPD1"/>
</dbReference>
<feature type="compositionally biased region" description="Polar residues" evidence="4">
    <location>
        <begin position="674"/>
        <end position="698"/>
    </location>
</feature>
<evidence type="ECO:0000256" key="4">
    <source>
        <dbReference type="SAM" id="MobiDB-lite"/>
    </source>
</evidence>
<dbReference type="GO" id="GO:0008081">
    <property type="term" value="F:phosphoric diester hydrolase activity"/>
    <property type="evidence" value="ECO:0007669"/>
    <property type="project" value="InterPro"/>
</dbReference>
<dbReference type="InterPro" id="IPR015919">
    <property type="entry name" value="Cadherin-like_sf"/>
</dbReference>
<dbReference type="Pfam" id="PF03009">
    <property type="entry name" value="GDPD"/>
    <property type="match status" value="1"/>
</dbReference>
<dbReference type="SMART" id="SM00248">
    <property type="entry name" value="ANK"/>
    <property type="match status" value="6"/>
</dbReference>
<evidence type="ECO:0000256" key="6">
    <source>
        <dbReference type="SAM" id="SignalP"/>
    </source>
</evidence>
<keyword evidence="5" id="KW-0472">Membrane</keyword>